<accession>A0A8C5RYF5</accession>
<dbReference type="InterPro" id="IPR013106">
    <property type="entry name" value="Ig_V-set"/>
</dbReference>
<evidence type="ECO:0000313" key="7">
    <source>
        <dbReference type="Ensembl" id="ENSLLTP00000010314.1"/>
    </source>
</evidence>
<name>A0A8C5RYF5_LATLA</name>
<dbReference type="Pfam" id="PF13895">
    <property type="entry name" value="Ig_2"/>
    <property type="match status" value="1"/>
</dbReference>
<dbReference type="InterPro" id="IPR013098">
    <property type="entry name" value="Ig_I-set"/>
</dbReference>
<evidence type="ECO:0000256" key="5">
    <source>
        <dbReference type="SAM" id="SignalP"/>
    </source>
</evidence>
<keyword evidence="4" id="KW-0393">Immunoglobulin domain</keyword>
<dbReference type="InterPro" id="IPR052598">
    <property type="entry name" value="IgSF_CEA-related"/>
</dbReference>
<dbReference type="AlphaFoldDB" id="A0A8C5RYF5"/>
<feature type="domain" description="Ig-like" evidence="6">
    <location>
        <begin position="127"/>
        <end position="200"/>
    </location>
</feature>
<reference evidence="7" key="2">
    <citation type="submission" date="2025-09" db="UniProtKB">
        <authorList>
            <consortium name="Ensembl"/>
        </authorList>
    </citation>
    <scope>IDENTIFICATION</scope>
</reference>
<dbReference type="GeneTree" id="ENSGT01100000263479"/>
<dbReference type="SMART" id="SM00408">
    <property type="entry name" value="IGc2"/>
    <property type="match status" value="2"/>
</dbReference>
<dbReference type="PANTHER" id="PTHR44337">
    <property type="entry name" value="CARCINOEMBRYONIC ANTIGEN-RELATED CELL ADHESION MOLECULE 8"/>
    <property type="match status" value="1"/>
</dbReference>
<feature type="signal peptide" evidence="5">
    <location>
        <begin position="1"/>
        <end position="23"/>
    </location>
</feature>
<sequence>MLFYLRLFISLPLSLFFLSILISIEVDPLNPMETNEVLMSPPIPSDKIKFCSWYRQQKGGEIEEIVTVYPKGGENIPGTGFDERITVYSNCTLHIKELTKDDSADYVLVEGGVGFSNVGNVTINVVEGKNTSLHCTAEGDNVVYFWTKEDQSVNENERIILTSDGQTLNFNPCDRSDAANYKCHASNSFSSGDSDPFGLVIIYGPDPPFINETIDLIEETISLTCVAAAYPATQNEWYYNGQLVENSPVVLTRKIIPENSGDYSCQAMNPISKMTGETTLEIDMIATARKCPLVLSV</sequence>
<evidence type="ECO:0000313" key="8">
    <source>
        <dbReference type="Proteomes" id="UP000694406"/>
    </source>
</evidence>
<evidence type="ECO:0000256" key="2">
    <source>
        <dbReference type="ARBA" id="ARBA00023157"/>
    </source>
</evidence>
<dbReference type="SUPFAM" id="SSF48726">
    <property type="entry name" value="Immunoglobulin"/>
    <property type="match status" value="3"/>
</dbReference>
<evidence type="ECO:0000256" key="1">
    <source>
        <dbReference type="ARBA" id="ARBA00022729"/>
    </source>
</evidence>
<dbReference type="Gene3D" id="2.60.40.10">
    <property type="entry name" value="Immunoglobulins"/>
    <property type="match status" value="3"/>
</dbReference>
<reference evidence="7" key="1">
    <citation type="submission" date="2025-08" db="UniProtKB">
        <authorList>
            <consortium name="Ensembl"/>
        </authorList>
    </citation>
    <scope>IDENTIFICATION</scope>
</reference>
<evidence type="ECO:0000256" key="4">
    <source>
        <dbReference type="ARBA" id="ARBA00023319"/>
    </source>
</evidence>
<dbReference type="InterPro" id="IPR036179">
    <property type="entry name" value="Ig-like_dom_sf"/>
</dbReference>
<dbReference type="InterPro" id="IPR003599">
    <property type="entry name" value="Ig_sub"/>
</dbReference>
<dbReference type="InterPro" id="IPR007110">
    <property type="entry name" value="Ig-like_dom"/>
</dbReference>
<protein>
    <recommendedName>
        <fullName evidence="6">Ig-like domain-containing protein</fullName>
    </recommendedName>
</protein>
<feature type="chain" id="PRO_5034737081" description="Ig-like domain-containing protein" evidence="5">
    <location>
        <begin position="24"/>
        <end position="297"/>
    </location>
</feature>
<organism evidence="7 8">
    <name type="scientific">Laticauda laticaudata</name>
    <name type="common">Blue-ringed sea krait</name>
    <name type="synonym">Blue-lipped sea krait</name>
    <dbReference type="NCBI Taxonomy" id="8630"/>
    <lineage>
        <taxon>Eukaryota</taxon>
        <taxon>Metazoa</taxon>
        <taxon>Chordata</taxon>
        <taxon>Craniata</taxon>
        <taxon>Vertebrata</taxon>
        <taxon>Euteleostomi</taxon>
        <taxon>Lepidosauria</taxon>
        <taxon>Squamata</taxon>
        <taxon>Bifurcata</taxon>
        <taxon>Unidentata</taxon>
        <taxon>Episquamata</taxon>
        <taxon>Toxicofera</taxon>
        <taxon>Serpentes</taxon>
        <taxon>Colubroidea</taxon>
        <taxon>Elapidae</taxon>
        <taxon>Laticaudinae</taxon>
        <taxon>Laticauda</taxon>
    </lineage>
</organism>
<dbReference type="Pfam" id="PF07679">
    <property type="entry name" value="I-set"/>
    <property type="match status" value="1"/>
</dbReference>
<dbReference type="PANTHER" id="PTHR44337:SF20">
    <property type="entry name" value="CARCINOEMBRYONIC ANTIGEN-RELATED CELL ADHESION MOLECULE 5-RELATED"/>
    <property type="match status" value="1"/>
</dbReference>
<keyword evidence="2" id="KW-1015">Disulfide bond</keyword>
<keyword evidence="1 5" id="KW-0732">Signal</keyword>
<dbReference type="InterPro" id="IPR013783">
    <property type="entry name" value="Ig-like_fold"/>
</dbReference>
<dbReference type="InterPro" id="IPR003598">
    <property type="entry name" value="Ig_sub2"/>
</dbReference>
<dbReference type="Pfam" id="PF07686">
    <property type="entry name" value="V-set"/>
    <property type="match status" value="1"/>
</dbReference>
<dbReference type="PROSITE" id="PS50835">
    <property type="entry name" value="IG_LIKE"/>
    <property type="match status" value="2"/>
</dbReference>
<keyword evidence="8" id="KW-1185">Reference proteome</keyword>
<dbReference type="SMART" id="SM00409">
    <property type="entry name" value="IG"/>
    <property type="match status" value="2"/>
</dbReference>
<dbReference type="Ensembl" id="ENSLLTT00000010695.1">
    <property type="protein sequence ID" value="ENSLLTP00000010314.1"/>
    <property type="gene ID" value="ENSLLTG00000007883.1"/>
</dbReference>
<feature type="domain" description="Ig-like" evidence="6">
    <location>
        <begin position="208"/>
        <end position="281"/>
    </location>
</feature>
<evidence type="ECO:0000259" key="6">
    <source>
        <dbReference type="PROSITE" id="PS50835"/>
    </source>
</evidence>
<dbReference type="Proteomes" id="UP000694406">
    <property type="component" value="Unplaced"/>
</dbReference>
<evidence type="ECO:0000256" key="3">
    <source>
        <dbReference type="ARBA" id="ARBA00023180"/>
    </source>
</evidence>
<proteinExistence type="predicted"/>
<keyword evidence="3" id="KW-0325">Glycoprotein</keyword>